<dbReference type="SUPFAM" id="SSF53850">
    <property type="entry name" value="Periplasmic binding protein-like II"/>
    <property type="match status" value="1"/>
</dbReference>
<feature type="chain" id="PRO_5045631057" evidence="2">
    <location>
        <begin position="22"/>
        <end position="464"/>
    </location>
</feature>
<evidence type="ECO:0000313" key="4">
    <source>
        <dbReference type="Proteomes" id="UP001285921"/>
    </source>
</evidence>
<comment type="caution">
    <text evidence="3">The sequence shown here is derived from an EMBL/GenBank/DDBJ whole genome shotgun (WGS) entry which is preliminary data.</text>
</comment>
<dbReference type="Pfam" id="PF13416">
    <property type="entry name" value="SBP_bac_8"/>
    <property type="match status" value="1"/>
</dbReference>
<evidence type="ECO:0000256" key="1">
    <source>
        <dbReference type="SAM" id="MobiDB-lite"/>
    </source>
</evidence>
<name>A0ABQ6NPY1_9BACL</name>
<evidence type="ECO:0000256" key="2">
    <source>
        <dbReference type="SAM" id="SignalP"/>
    </source>
</evidence>
<accession>A0ABQ6NPY1</accession>
<protein>
    <submittedName>
        <fullName evidence="3">ABC transporter substrate-binding protein</fullName>
    </submittedName>
</protein>
<feature type="signal peptide" evidence="2">
    <location>
        <begin position="1"/>
        <end position="21"/>
    </location>
</feature>
<dbReference type="Proteomes" id="UP001285921">
    <property type="component" value="Unassembled WGS sequence"/>
</dbReference>
<dbReference type="PANTHER" id="PTHR43649">
    <property type="entry name" value="ARABINOSE-BINDING PROTEIN-RELATED"/>
    <property type="match status" value="1"/>
</dbReference>
<sequence length="464" mass="51457">MKNRIWIVLSVTLLLSACSNNEGTKGRATDAPASPTSAQQPTGSKTDTDPVKLTFATYFLSDQMKTAVKKYESLHPNVEVQLRTTLPYGKDLDEVTALQEKYITTMNTEILAGKGPDLMELDILPQESYTGKKLLLDLDELIESTPSFNKENYFMNILDNAKLDGGLYGIPLYFSLDALQGDAAAIGKTGVAIDDSNWSWEDFIATAKQLKQKGNADAVFYSSQSYMLSELTTENFAQMVKLQKGKKSFDAALFISYMNQIKQMNEEGILFDIIKDGGGRESFSKGDLHTYFYDTRIESFENYVYNASIEGVPTLYTKPHPHENGPGGYFTTLGTVGINANSAHQQAAWDLLQFLMEDEAASASSSTVIRGFPINQKAYDLQAQKLARAGKLTTEGQEEITVSKDRLNSLKSALSGAVHWNYAPSNLDLEQMIYKESEFFFNGQKSAESVAKLVQNKVNLMLNE</sequence>
<dbReference type="InterPro" id="IPR006059">
    <property type="entry name" value="SBP"/>
</dbReference>
<feature type="compositionally biased region" description="Polar residues" evidence="1">
    <location>
        <begin position="34"/>
        <end position="45"/>
    </location>
</feature>
<keyword evidence="4" id="KW-1185">Reference proteome</keyword>
<feature type="region of interest" description="Disordered" evidence="1">
    <location>
        <begin position="22"/>
        <end position="48"/>
    </location>
</feature>
<dbReference type="InterPro" id="IPR050490">
    <property type="entry name" value="Bact_solute-bd_prot1"/>
</dbReference>
<dbReference type="PROSITE" id="PS51257">
    <property type="entry name" value="PROKAR_LIPOPROTEIN"/>
    <property type="match status" value="1"/>
</dbReference>
<gene>
    <name evidence="3" type="ORF">PghCCS26_42460</name>
</gene>
<organism evidence="3 4">
    <name type="scientific">Paenibacillus glycanilyticus</name>
    <dbReference type="NCBI Taxonomy" id="126569"/>
    <lineage>
        <taxon>Bacteria</taxon>
        <taxon>Bacillati</taxon>
        <taxon>Bacillota</taxon>
        <taxon>Bacilli</taxon>
        <taxon>Bacillales</taxon>
        <taxon>Paenibacillaceae</taxon>
        <taxon>Paenibacillus</taxon>
    </lineage>
</organism>
<dbReference type="PANTHER" id="PTHR43649:SF17">
    <property type="entry name" value="ABC TRANSPORTER SOLUTE BINDING PROTEIN-SUGAR TRANSPORT"/>
    <property type="match status" value="1"/>
</dbReference>
<reference evidence="3 4" key="1">
    <citation type="submission" date="2023-05" db="EMBL/GenBank/DDBJ databases">
        <title>Draft genome of Paenibacillus sp. CCS26.</title>
        <authorList>
            <person name="Akita H."/>
            <person name="Shinto Y."/>
            <person name="Kimura Z."/>
        </authorList>
    </citation>
    <scope>NUCLEOTIDE SEQUENCE [LARGE SCALE GENOMIC DNA]</scope>
    <source>
        <strain evidence="3 4">CCS26</strain>
    </source>
</reference>
<dbReference type="EMBL" id="BTCL01000017">
    <property type="protein sequence ID" value="GMK47116.1"/>
    <property type="molecule type" value="Genomic_DNA"/>
</dbReference>
<keyword evidence="2" id="KW-0732">Signal</keyword>
<evidence type="ECO:0000313" key="3">
    <source>
        <dbReference type="EMBL" id="GMK47116.1"/>
    </source>
</evidence>
<dbReference type="RefSeq" id="WP_317981186.1">
    <property type="nucleotide sequence ID" value="NZ_BTCL01000017.1"/>
</dbReference>
<proteinExistence type="predicted"/>
<dbReference type="Gene3D" id="3.40.190.10">
    <property type="entry name" value="Periplasmic binding protein-like II"/>
    <property type="match status" value="1"/>
</dbReference>